<dbReference type="InterPro" id="IPR006797">
    <property type="entry name" value="PRELI/MSF1_dom"/>
</dbReference>
<dbReference type="AlphaFoldDB" id="A0A8C9I6Y5"/>
<dbReference type="InterPro" id="IPR037365">
    <property type="entry name" value="Slowmo/Ups"/>
</dbReference>
<reference evidence="2" key="1">
    <citation type="submission" date="2025-08" db="UniProtKB">
        <authorList>
            <consortium name="Ensembl"/>
        </authorList>
    </citation>
    <scope>IDENTIFICATION</scope>
</reference>
<feature type="domain" description="PRELI/MSF1" evidence="1">
    <location>
        <begin position="1"/>
        <end position="77"/>
    </location>
</feature>
<dbReference type="PROSITE" id="PS50904">
    <property type="entry name" value="PRELI_MSF1"/>
    <property type="match status" value="1"/>
</dbReference>
<keyword evidence="3" id="KW-1185">Reference proteome</keyword>
<evidence type="ECO:0000313" key="2">
    <source>
        <dbReference type="Ensembl" id="ENSPTEP00000032750.1"/>
    </source>
</evidence>
<evidence type="ECO:0000259" key="1">
    <source>
        <dbReference type="PROSITE" id="PS50904"/>
    </source>
</evidence>
<dbReference type="Ensembl" id="ENSPTET00000044968.1">
    <property type="protein sequence ID" value="ENSPTEP00000032750.1"/>
    <property type="gene ID" value="ENSPTEG00000031414.1"/>
</dbReference>
<organism evidence="2 3">
    <name type="scientific">Piliocolobus tephrosceles</name>
    <name type="common">Ugandan red Colobus</name>
    <dbReference type="NCBI Taxonomy" id="591936"/>
    <lineage>
        <taxon>Eukaryota</taxon>
        <taxon>Metazoa</taxon>
        <taxon>Chordata</taxon>
        <taxon>Craniata</taxon>
        <taxon>Vertebrata</taxon>
        <taxon>Euteleostomi</taxon>
        <taxon>Mammalia</taxon>
        <taxon>Eutheria</taxon>
        <taxon>Euarchontoglires</taxon>
        <taxon>Primates</taxon>
        <taxon>Haplorrhini</taxon>
        <taxon>Catarrhini</taxon>
        <taxon>Cercopithecidae</taxon>
        <taxon>Colobinae</taxon>
        <taxon>Piliocolobus</taxon>
    </lineage>
</organism>
<name>A0A8C9I6Y5_9PRIM</name>
<reference evidence="2" key="2">
    <citation type="submission" date="2025-09" db="UniProtKB">
        <authorList>
            <consortium name="Ensembl"/>
        </authorList>
    </citation>
    <scope>IDENTIFICATION</scope>
</reference>
<protein>
    <recommendedName>
        <fullName evidence="1">PRELI/MSF1 domain-containing protein</fullName>
    </recommendedName>
</protein>
<sequence>MKIWTSEHIFDHPWGTVTTAAMQKYPNPRNPGIVGFDVLNKNTGPSEKLYSHRLFYRKWERSSITNSQIWFIPKAKG</sequence>
<dbReference type="PANTHER" id="PTHR11158">
    <property type="entry name" value="MSF1/PX19 RELATED"/>
    <property type="match status" value="1"/>
</dbReference>
<accession>A0A8C9I6Y5</accession>
<evidence type="ECO:0000313" key="3">
    <source>
        <dbReference type="Proteomes" id="UP000694416"/>
    </source>
</evidence>
<dbReference type="Proteomes" id="UP000694416">
    <property type="component" value="Unplaced"/>
</dbReference>
<proteinExistence type="predicted"/>
<dbReference type="GO" id="GO:0005758">
    <property type="term" value="C:mitochondrial intermembrane space"/>
    <property type="evidence" value="ECO:0007669"/>
    <property type="project" value="InterPro"/>
</dbReference>
<dbReference type="Pfam" id="PF04707">
    <property type="entry name" value="PRELI"/>
    <property type="match status" value="1"/>
</dbReference>